<evidence type="ECO:0000313" key="2">
    <source>
        <dbReference type="EMBL" id="MBP2377259.1"/>
    </source>
</evidence>
<dbReference type="PANTHER" id="PTHR43194:SF2">
    <property type="entry name" value="PEROXISOMAL MEMBRANE PROTEIN LPX1"/>
    <property type="match status" value="1"/>
</dbReference>
<reference evidence="2 3" key="1">
    <citation type="submission" date="2021-03" db="EMBL/GenBank/DDBJ databases">
        <title>Sequencing the genomes of 1000 actinobacteria strains.</title>
        <authorList>
            <person name="Klenk H.-P."/>
        </authorList>
    </citation>
    <scope>NUCLEOTIDE SEQUENCE [LARGE SCALE GENOMIC DNA]</scope>
    <source>
        <strain evidence="2 3">DSM 13468</strain>
    </source>
</reference>
<dbReference type="SUPFAM" id="SSF53474">
    <property type="entry name" value="alpha/beta-Hydrolases"/>
    <property type="match status" value="1"/>
</dbReference>
<organism evidence="2 3">
    <name type="scientific">Microbacterium phyllosphaerae</name>
    <dbReference type="NCBI Taxonomy" id="124798"/>
    <lineage>
        <taxon>Bacteria</taxon>
        <taxon>Bacillati</taxon>
        <taxon>Actinomycetota</taxon>
        <taxon>Actinomycetes</taxon>
        <taxon>Micrococcales</taxon>
        <taxon>Microbacteriaceae</taxon>
        <taxon>Microbacterium</taxon>
    </lineage>
</organism>
<sequence length="263" mass="27784">MVAAVTRTPVVLVHGWAGSAESWRPIQDALPASTWDAVAVRLPGSPGGGPGPATIAQGVRMVVDVLEGLASPAVLVGHSMGAQVTMLAHGHAPDLVQSEVVVDAAYAGAAESRQNMADWATAIEREGLPRVSEFFASATVGMLPGDARRVLADLHDTAPAVIASYLRSEYVDPDAIGLSPATEAAASARRRPVLSLHSTLDSVQREASLHTPPGSASQLWEGYGHYLHLEDPQRFVRVLDEWRNAREVQRSESQSRIVPAGSG</sequence>
<keyword evidence="3" id="KW-1185">Reference proteome</keyword>
<dbReference type="InterPro" id="IPR000073">
    <property type="entry name" value="AB_hydrolase_1"/>
</dbReference>
<dbReference type="Pfam" id="PF12697">
    <property type="entry name" value="Abhydrolase_6"/>
    <property type="match status" value="1"/>
</dbReference>
<dbReference type="InterPro" id="IPR050228">
    <property type="entry name" value="Carboxylesterase_BioH"/>
</dbReference>
<dbReference type="RefSeq" id="WP_210096629.1">
    <property type="nucleotide sequence ID" value="NZ_BAAAIO010000001.1"/>
</dbReference>
<feature type="domain" description="AB hydrolase-1" evidence="1">
    <location>
        <begin position="10"/>
        <end position="237"/>
    </location>
</feature>
<gene>
    <name evidence="2" type="ORF">JOF42_000754</name>
</gene>
<dbReference type="InterPro" id="IPR029058">
    <property type="entry name" value="AB_hydrolase_fold"/>
</dbReference>
<protein>
    <submittedName>
        <fullName evidence="2">Pimeloyl-ACP methyl ester carboxylesterase</fullName>
    </submittedName>
</protein>
<dbReference type="Gene3D" id="3.40.50.1820">
    <property type="entry name" value="alpha/beta hydrolase"/>
    <property type="match status" value="1"/>
</dbReference>
<evidence type="ECO:0000259" key="1">
    <source>
        <dbReference type="Pfam" id="PF12697"/>
    </source>
</evidence>
<proteinExistence type="predicted"/>
<accession>A0ABS4WNZ6</accession>
<dbReference type="EMBL" id="JAGIOA010000001">
    <property type="protein sequence ID" value="MBP2377259.1"/>
    <property type="molecule type" value="Genomic_DNA"/>
</dbReference>
<dbReference type="Proteomes" id="UP000703720">
    <property type="component" value="Unassembled WGS sequence"/>
</dbReference>
<comment type="caution">
    <text evidence="2">The sequence shown here is derived from an EMBL/GenBank/DDBJ whole genome shotgun (WGS) entry which is preliminary data.</text>
</comment>
<evidence type="ECO:0000313" key="3">
    <source>
        <dbReference type="Proteomes" id="UP000703720"/>
    </source>
</evidence>
<dbReference type="PANTHER" id="PTHR43194">
    <property type="entry name" value="HYDROLASE ALPHA/BETA FOLD FAMILY"/>
    <property type="match status" value="1"/>
</dbReference>
<name>A0ABS4WNZ6_9MICO</name>